<organism evidence="1 2">
    <name type="scientific">Clostridium tanneri</name>
    <dbReference type="NCBI Taxonomy" id="3037988"/>
    <lineage>
        <taxon>Bacteria</taxon>
        <taxon>Bacillati</taxon>
        <taxon>Bacillota</taxon>
        <taxon>Clostridia</taxon>
        <taxon>Eubacteriales</taxon>
        <taxon>Clostridiaceae</taxon>
        <taxon>Clostridium</taxon>
    </lineage>
</organism>
<protein>
    <submittedName>
        <fullName evidence="1">MBL fold metallo-hydrolase</fullName>
    </submittedName>
</protein>
<name>A0ABU4JNF9_9CLOT</name>
<accession>A0ABU4JNF9</accession>
<evidence type="ECO:0000313" key="2">
    <source>
        <dbReference type="Proteomes" id="UP001281656"/>
    </source>
</evidence>
<dbReference type="RefSeq" id="WP_318796372.1">
    <property type="nucleotide sequence ID" value="NZ_JARUJP010000001.1"/>
</dbReference>
<dbReference type="Gene3D" id="3.60.15.10">
    <property type="entry name" value="Ribonuclease Z/Hydroxyacylglutathione hydrolase-like"/>
    <property type="match status" value="1"/>
</dbReference>
<sequence>MNKSKIRIYYIFHSGFAVETENHFLVFDYYMSAKELNNNGQSKFSLQDNIKNKNNVLVFSSHNHEDHFNTEILHWEKINPSIKYILDSDIPVDFKKSNYYKLSKYEETIFEFKDDSPHAHKNNSKIDNSSEVYVKAYGSTDIGISFLIKVDGITLFHAGDLNWWHWKDDSLEERSFAEKNFKLEIEKIKDENIDIAFFPVDPRLEEHYSLGGEYFIKELKPKFFIPMHFGDNCNITKKFAEKVKELPTKVVIINSSGEELSLHTSNPYL</sequence>
<dbReference type="Proteomes" id="UP001281656">
    <property type="component" value="Unassembled WGS sequence"/>
</dbReference>
<keyword evidence="2" id="KW-1185">Reference proteome</keyword>
<dbReference type="SUPFAM" id="SSF56281">
    <property type="entry name" value="Metallo-hydrolase/oxidoreductase"/>
    <property type="match status" value="1"/>
</dbReference>
<evidence type="ECO:0000313" key="1">
    <source>
        <dbReference type="EMBL" id="MDW8799678.1"/>
    </source>
</evidence>
<dbReference type="Pfam" id="PF13483">
    <property type="entry name" value="Lactamase_B_3"/>
    <property type="match status" value="1"/>
</dbReference>
<gene>
    <name evidence="1" type="ORF">P8V03_00745</name>
</gene>
<proteinExistence type="predicted"/>
<comment type="caution">
    <text evidence="1">The sequence shown here is derived from an EMBL/GenBank/DDBJ whole genome shotgun (WGS) entry which is preliminary data.</text>
</comment>
<dbReference type="PANTHER" id="PTHR42967:SF1">
    <property type="entry name" value="MBL FOLD METALLO-HYDROLASE"/>
    <property type="match status" value="1"/>
</dbReference>
<dbReference type="EMBL" id="JARUJP010000001">
    <property type="protein sequence ID" value="MDW8799678.1"/>
    <property type="molecule type" value="Genomic_DNA"/>
</dbReference>
<dbReference type="PANTHER" id="PTHR42967">
    <property type="entry name" value="METAL DEPENDENT HYDROLASE"/>
    <property type="match status" value="1"/>
</dbReference>
<dbReference type="InterPro" id="IPR036866">
    <property type="entry name" value="RibonucZ/Hydroxyglut_hydro"/>
</dbReference>
<reference evidence="1 2" key="1">
    <citation type="submission" date="2023-04" db="EMBL/GenBank/DDBJ databases">
        <title>Clostridium tannerae sp. nov., isolated from the fecal material of an alpaca.</title>
        <authorList>
            <person name="Miller S."/>
            <person name="Hendry M."/>
            <person name="King J."/>
            <person name="Sankaranarayanan K."/>
            <person name="Lawson P.A."/>
        </authorList>
    </citation>
    <scope>NUCLEOTIDE SEQUENCE [LARGE SCALE GENOMIC DNA]</scope>
    <source>
        <strain evidence="1 2">A1-XYC3</strain>
    </source>
</reference>